<sequence>MSDDDQVRELRERIIQLEIQNSEAADKIRILNTLAKEKPTSRPVPNNKHEFSVELTRDNNERLSYAYKVDGVEFYVRLCRQAQVGCEATFFASLVVANITRAQKFALTTMEVGHKNVESSTRGQPYKFTSLCGSVSQNFTLNAGEEEIGTRRTFKMKETYATCAVTIYVRVSITVQTIDLPEPEENDERIVVVKGEDEDISSGDFRELLAVILPSDKPITKNNYMKLLTMAQRFEMPELTRRVECFLIDFDRNEMNRAAVYRIATDLFELKLVQSALIRRWDNLQLLERELVQTHEYDKLSAETKAFVNEKFVQAFKQEDFGHWITYENEEEPGSHRLFGRNVPNGDSYVAAGGTALGAAALIGRRKRDVTDEQRVTAEYRFAAIDSNGDGAISEGEGLAYLMSMESARVKKDVGHDGW</sequence>
<gene>
    <name evidence="1" type="primary">WBGene00116462</name>
</gene>
<accession>A0A2A6C0S7</accession>
<dbReference type="EnsemblMetazoa" id="PPA26908.1">
    <property type="protein sequence ID" value="PPA26908.1"/>
    <property type="gene ID" value="WBGene00116462"/>
</dbReference>
<dbReference type="AlphaFoldDB" id="A0A2A6C0S7"/>
<dbReference type="Gene3D" id="3.30.710.10">
    <property type="entry name" value="Potassium Channel Kv1.1, Chain A"/>
    <property type="match status" value="1"/>
</dbReference>
<protein>
    <submittedName>
        <fullName evidence="1">BTB domain-containing protein</fullName>
    </submittedName>
</protein>
<evidence type="ECO:0000313" key="1">
    <source>
        <dbReference type="EnsemblMetazoa" id="PPA26908.1"/>
    </source>
</evidence>
<dbReference type="Pfam" id="PF00651">
    <property type="entry name" value="BTB"/>
    <property type="match status" value="1"/>
</dbReference>
<name>A0A2A6C0S7_PRIPA</name>
<accession>A0A8R1YI54</accession>
<dbReference type="PANTHER" id="PTHR22744:SF17">
    <property type="entry name" value="BTB DOMAIN-CONTAINING PROTEIN"/>
    <property type="match status" value="1"/>
</dbReference>
<organism evidence="1 2">
    <name type="scientific">Pristionchus pacificus</name>
    <name type="common">Parasitic nematode worm</name>
    <dbReference type="NCBI Taxonomy" id="54126"/>
    <lineage>
        <taxon>Eukaryota</taxon>
        <taxon>Metazoa</taxon>
        <taxon>Ecdysozoa</taxon>
        <taxon>Nematoda</taxon>
        <taxon>Chromadorea</taxon>
        <taxon>Rhabditida</taxon>
        <taxon>Rhabditina</taxon>
        <taxon>Diplogasteromorpha</taxon>
        <taxon>Diplogasteroidea</taxon>
        <taxon>Neodiplogasteridae</taxon>
        <taxon>Pristionchus</taxon>
    </lineage>
</organism>
<reference evidence="1" key="2">
    <citation type="submission" date="2022-06" db="UniProtKB">
        <authorList>
            <consortium name="EnsemblMetazoa"/>
        </authorList>
    </citation>
    <scope>IDENTIFICATION</scope>
    <source>
        <strain evidence="1">PS312</strain>
    </source>
</reference>
<keyword evidence="2" id="KW-1185">Reference proteome</keyword>
<dbReference type="InterPro" id="IPR000210">
    <property type="entry name" value="BTB/POZ_dom"/>
</dbReference>
<proteinExistence type="predicted"/>
<reference evidence="2" key="1">
    <citation type="journal article" date="2008" name="Nat. Genet.">
        <title>The Pristionchus pacificus genome provides a unique perspective on nematode lifestyle and parasitism.</title>
        <authorList>
            <person name="Dieterich C."/>
            <person name="Clifton S.W."/>
            <person name="Schuster L.N."/>
            <person name="Chinwalla A."/>
            <person name="Delehaunty K."/>
            <person name="Dinkelacker I."/>
            <person name="Fulton L."/>
            <person name="Fulton R."/>
            <person name="Godfrey J."/>
            <person name="Minx P."/>
            <person name="Mitreva M."/>
            <person name="Roeseler W."/>
            <person name="Tian H."/>
            <person name="Witte H."/>
            <person name="Yang S.P."/>
            <person name="Wilson R.K."/>
            <person name="Sommer R.J."/>
        </authorList>
    </citation>
    <scope>NUCLEOTIDE SEQUENCE [LARGE SCALE GENOMIC DNA]</scope>
    <source>
        <strain evidence="2">PS312</strain>
    </source>
</reference>
<dbReference type="Proteomes" id="UP000005239">
    <property type="component" value="Unassembled WGS sequence"/>
</dbReference>
<dbReference type="InterPro" id="IPR011333">
    <property type="entry name" value="SKP1/BTB/POZ_sf"/>
</dbReference>
<dbReference type="PANTHER" id="PTHR22744">
    <property type="entry name" value="HELIX LOOP HELIX PROTEIN 21-RELATED"/>
    <property type="match status" value="1"/>
</dbReference>
<evidence type="ECO:0000313" key="2">
    <source>
        <dbReference type="Proteomes" id="UP000005239"/>
    </source>
</evidence>